<keyword evidence="3" id="KW-1185">Reference proteome</keyword>
<reference evidence="2 3" key="1">
    <citation type="journal article" date="2011" name="Proc. Natl. Acad. Sci. U.S.A.">
        <title>Evolutionary erosion of yeast sex chromosomes by mating-type switching accidents.</title>
        <authorList>
            <person name="Gordon J.L."/>
            <person name="Armisen D."/>
            <person name="Proux-Wera E."/>
            <person name="Oheigeartaigh S.S."/>
            <person name="Byrne K.P."/>
            <person name="Wolfe K.H."/>
        </authorList>
    </citation>
    <scope>NUCLEOTIDE SEQUENCE [LARGE SCALE GENOMIC DNA]</scope>
    <source>
        <strain evidence="3">ATCC 24235 / CBS 4417 / NBRC 1672 / NRRL Y-8282 / UCD 70-5</strain>
    </source>
</reference>
<evidence type="ECO:0000256" key="1">
    <source>
        <dbReference type="SAM" id="Phobius"/>
    </source>
</evidence>
<dbReference type="HOGENOM" id="CLU_076919_0_0_1"/>
<dbReference type="eggNOG" id="ENOG502QSU5">
    <property type="taxonomic scope" value="Eukaryota"/>
</dbReference>
<dbReference type="Proteomes" id="UP000005666">
    <property type="component" value="Chromosome 2"/>
</dbReference>
<dbReference type="OrthoDB" id="4082764at2759"/>
<dbReference type="InterPro" id="IPR024297">
    <property type="entry name" value="Pho86"/>
</dbReference>
<dbReference type="RefSeq" id="XP_003684426.1">
    <property type="nucleotide sequence ID" value="XM_003684378.1"/>
</dbReference>
<gene>
    <name evidence="2" type="primary">TPHA0B03200</name>
    <name evidence="2" type="ordered locus">TPHA_0B03200</name>
</gene>
<dbReference type="GO" id="GO:0010966">
    <property type="term" value="P:regulation of phosphate transport"/>
    <property type="evidence" value="ECO:0007669"/>
    <property type="project" value="EnsemblFungi"/>
</dbReference>
<dbReference type="AlphaFoldDB" id="G8BPR1"/>
<feature type="transmembrane region" description="Helical" evidence="1">
    <location>
        <begin position="107"/>
        <end position="127"/>
    </location>
</feature>
<keyword evidence="1" id="KW-1133">Transmembrane helix</keyword>
<keyword evidence="1" id="KW-0812">Transmembrane</keyword>
<protein>
    <submittedName>
        <fullName evidence="2">Uncharacterized protein</fullName>
    </submittedName>
</protein>
<dbReference type="EMBL" id="HE612857">
    <property type="protein sequence ID" value="CCE61992.1"/>
    <property type="molecule type" value="Genomic_DNA"/>
</dbReference>
<dbReference type="GO" id="GO:0051082">
    <property type="term" value="F:unfolded protein binding"/>
    <property type="evidence" value="ECO:0007669"/>
    <property type="project" value="EnsemblFungi"/>
</dbReference>
<evidence type="ECO:0000313" key="2">
    <source>
        <dbReference type="EMBL" id="CCE61992.1"/>
    </source>
</evidence>
<dbReference type="GO" id="GO:0006457">
    <property type="term" value="P:protein folding"/>
    <property type="evidence" value="ECO:0007669"/>
    <property type="project" value="EnsemblFungi"/>
</dbReference>
<proteinExistence type="predicted"/>
<evidence type="ECO:0000313" key="3">
    <source>
        <dbReference type="Proteomes" id="UP000005666"/>
    </source>
</evidence>
<dbReference type="OMA" id="ELWGVQF"/>
<dbReference type="Pfam" id="PF11124">
    <property type="entry name" value="Pho86"/>
    <property type="match status" value="1"/>
</dbReference>
<name>G8BPR1_TETPH</name>
<keyword evidence="1" id="KW-0472">Membrane</keyword>
<dbReference type="KEGG" id="tpf:TPHA_0B03200"/>
<dbReference type="STRING" id="1071381.G8BPR1"/>
<dbReference type="GeneID" id="11534785"/>
<dbReference type="GO" id="GO:0006888">
    <property type="term" value="P:endoplasmic reticulum to Golgi vesicle-mediated transport"/>
    <property type="evidence" value="ECO:0007669"/>
    <property type="project" value="EnsemblFungi"/>
</dbReference>
<dbReference type="GO" id="GO:0005783">
    <property type="term" value="C:endoplasmic reticulum"/>
    <property type="evidence" value="ECO:0007669"/>
    <property type="project" value="EnsemblFungi"/>
</dbReference>
<sequence>MPPKHSLRIPQIDASLDKPLNVDAPPTIYGTTLKPEFATAAINLAIDFIKRSQSIANQYLLFHPLTLFTISLFLVTYWAINLVFPTNITATSVSGYLYQFAVVNKHALGSGLLFTVILTSFVFTLLSRVTDTYFKSKINEITEANGETVFGVNLKNLIVKDSEEGKSKQLQNTHIVVYRETPIALVTVSENKALSSPESLVIAISSIGCRKVYTKSGILEDLLDWTMIRTRSIAKEGNYGNSMKILYAVYSFDKDTKQVLKSKGFKLIQAVKVQDNRILGGLFGLKTELWGVQFRIEQDK</sequence>
<accession>G8BPR1</accession>
<feature type="transmembrane region" description="Helical" evidence="1">
    <location>
        <begin position="59"/>
        <end position="80"/>
    </location>
</feature>
<organism evidence="2 3">
    <name type="scientific">Tetrapisispora phaffii (strain ATCC 24235 / CBS 4417 / NBRC 1672 / NRRL Y-8282 / UCD 70-5)</name>
    <name type="common">Yeast</name>
    <name type="synonym">Fabospora phaffii</name>
    <dbReference type="NCBI Taxonomy" id="1071381"/>
    <lineage>
        <taxon>Eukaryota</taxon>
        <taxon>Fungi</taxon>
        <taxon>Dikarya</taxon>
        <taxon>Ascomycota</taxon>
        <taxon>Saccharomycotina</taxon>
        <taxon>Saccharomycetes</taxon>
        <taxon>Saccharomycetales</taxon>
        <taxon>Saccharomycetaceae</taxon>
        <taxon>Tetrapisispora</taxon>
    </lineage>
</organism>